<dbReference type="RefSeq" id="WP_010760087.1">
    <property type="nucleotide sequence ID" value="NZ_ASWD01000003.1"/>
</dbReference>
<keyword evidence="2" id="KW-1185">Reference proteome</keyword>
<dbReference type="Proteomes" id="UP000013782">
    <property type="component" value="Unassembled WGS sequence"/>
</dbReference>
<organism evidence="1 2">
    <name type="scientific">Enterococcus pallens ATCC BAA-351</name>
    <dbReference type="NCBI Taxonomy" id="1158607"/>
    <lineage>
        <taxon>Bacteria</taxon>
        <taxon>Bacillati</taxon>
        <taxon>Bacillota</taxon>
        <taxon>Bacilli</taxon>
        <taxon>Lactobacillales</taxon>
        <taxon>Enterococcaceae</taxon>
        <taxon>Enterococcus</taxon>
    </lineage>
</organism>
<reference evidence="1 2" key="1">
    <citation type="submission" date="2013-02" db="EMBL/GenBank/DDBJ databases">
        <title>The Genome Sequence of Enterococcus pallens BAA-351.</title>
        <authorList>
            <consortium name="The Broad Institute Genome Sequencing Platform"/>
            <consortium name="The Broad Institute Genome Sequencing Center for Infectious Disease"/>
            <person name="Earl A.M."/>
            <person name="Gilmore M.S."/>
            <person name="Lebreton F."/>
            <person name="Walker B."/>
            <person name="Young S.K."/>
            <person name="Zeng Q."/>
            <person name="Gargeya S."/>
            <person name="Fitzgerald M."/>
            <person name="Haas B."/>
            <person name="Abouelleil A."/>
            <person name="Alvarado L."/>
            <person name="Arachchi H.M."/>
            <person name="Berlin A.M."/>
            <person name="Chapman S.B."/>
            <person name="Dewar J."/>
            <person name="Goldberg J."/>
            <person name="Griggs A."/>
            <person name="Gujja S."/>
            <person name="Hansen M."/>
            <person name="Howarth C."/>
            <person name="Imamovic A."/>
            <person name="Larimer J."/>
            <person name="McCowan C."/>
            <person name="Murphy C."/>
            <person name="Neiman D."/>
            <person name="Pearson M."/>
            <person name="Priest M."/>
            <person name="Roberts A."/>
            <person name="Saif S."/>
            <person name="Shea T."/>
            <person name="Sisk P."/>
            <person name="Sykes S."/>
            <person name="Wortman J."/>
            <person name="Nusbaum C."/>
            <person name="Birren B."/>
        </authorList>
    </citation>
    <scope>NUCLEOTIDE SEQUENCE [LARGE SCALE GENOMIC DNA]</scope>
    <source>
        <strain evidence="1 2">ATCC BAA-351</strain>
    </source>
</reference>
<dbReference type="AlphaFoldDB" id="R2SEV6"/>
<dbReference type="HOGENOM" id="CLU_2478566_0_0_9"/>
<dbReference type="EMBL" id="AJAQ01000050">
    <property type="protein sequence ID" value="EOH86719.1"/>
    <property type="molecule type" value="Genomic_DNA"/>
</dbReference>
<gene>
    <name evidence="1" type="ORF">UAU_05165</name>
</gene>
<name>R2SEV6_9ENTE</name>
<dbReference type="eggNOG" id="ENOG50306RV">
    <property type="taxonomic scope" value="Bacteria"/>
</dbReference>
<comment type="caution">
    <text evidence="1">The sequence shown here is derived from an EMBL/GenBank/DDBJ whole genome shotgun (WGS) entry which is preliminary data.</text>
</comment>
<protein>
    <submittedName>
        <fullName evidence="1">Uncharacterized protein</fullName>
    </submittedName>
</protein>
<sequence length="87" mass="10476">MKTLYQRAQEVAQEHYRKTRDYAFKSLSVSFRNVVLTNKLPEPSYEDTRPQSFYREEMIALMNLLHDEEIKNLKAQYEKEVQDDTEV</sequence>
<proteinExistence type="predicted"/>
<evidence type="ECO:0000313" key="2">
    <source>
        <dbReference type="Proteomes" id="UP000013782"/>
    </source>
</evidence>
<evidence type="ECO:0000313" key="1">
    <source>
        <dbReference type="EMBL" id="EOH86719.1"/>
    </source>
</evidence>
<dbReference type="PATRIC" id="fig|1158607.3.peg.5143"/>
<dbReference type="OrthoDB" id="9958357at2"/>
<accession>R2SEV6</accession>
<dbReference type="STRING" id="160454.RV10_GL003670"/>